<feature type="compositionally biased region" description="Basic and acidic residues" evidence="1">
    <location>
        <begin position="1"/>
        <end position="16"/>
    </location>
</feature>
<dbReference type="Proteomes" id="UP001370348">
    <property type="component" value="Chromosome"/>
</dbReference>
<feature type="compositionally biased region" description="Basic and acidic residues" evidence="1">
    <location>
        <begin position="28"/>
        <end position="37"/>
    </location>
</feature>
<proteinExistence type="predicted"/>
<gene>
    <name evidence="2" type="ORF">LZC94_09480</name>
</gene>
<protein>
    <submittedName>
        <fullName evidence="2">Uncharacterized protein</fullName>
    </submittedName>
</protein>
<organism evidence="2 3">
    <name type="scientific">Pendulispora albinea</name>
    <dbReference type="NCBI Taxonomy" id="2741071"/>
    <lineage>
        <taxon>Bacteria</taxon>
        <taxon>Pseudomonadati</taxon>
        <taxon>Myxococcota</taxon>
        <taxon>Myxococcia</taxon>
        <taxon>Myxococcales</taxon>
        <taxon>Sorangiineae</taxon>
        <taxon>Pendulisporaceae</taxon>
        <taxon>Pendulispora</taxon>
    </lineage>
</organism>
<sequence length="68" mass="7530">MADNRSIPRHEEDDPARLASRASQTSESSKKAEKSGESRQMNLVRKFVAVRTRLRAGGPPSILDPDPK</sequence>
<feature type="region of interest" description="Disordered" evidence="1">
    <location>
        <begin position="1"/>
        <end position="43"/>
    </location>
</feature>
<keyword evidence="3" id="KW-1185">Reference proteome</keyword>
<evidence type="ECO:0000256" key="1">
    <source>
        <dbReference type="SAM" id="MobiDB-lite"/>
    </source>
</evidence>
<name>A0ABZ2M2P8_9BACT</name>
<evidence type="ECO:0000313" key="2">
    <source>
        <dbReference type="EMBL" id="WXB17496.1"/>
    </source>
</evidence>
<reference evidence="2 3" key="1">
    <citation type="submission" date="2021-12" db="EMBL/GenBank/DDBJ databases">
        <title>Discovery of the Pendulisporaceae a myxobacterial family with distinct sporulation behavior and unique specialized metabolism.</title>
        <authorList>
            <person name="Garcia R."/>
            <person name="Popoff A."/>
            <person name="Bader C.D."/>
            <person name="Loehr J."/>
            <person name="Walesch S."/>
            <person name="Walt C."/>
            <person name="Boldt J."/>
            <person name="Bunk B."/>
            <person name="Haeckl F.J.F.P.J."/>
            <person name="Gunesch A.P."/>
            <person name="Birkelbach J."/>
            <person name="Nuebel U."/>
            <person name="Pietschmann T."/>
            <person name="Bach T."/>
            <person name="Mueller R."/>
        </authorList>
    </citation>
    <scope>NUCLEOTIDE SEQUENCE [LARGE SCALE GENOMIC DNA]</scope>
    <source>
        <strain evidence="2 3">MSr11954</strain>
    </source>
</reference>
<accession>A0ABZ2M2P8</accession>
<dbReference type="RefSeq" id="WP_394827130.1">
    <property type="nucleotide sequence ID" value="NZ_CP089984.1"/>
</dbReference>
<evidence type="ECO:0000313" key="3">
    <source>
        <dbReference type="Proteomes" id="UP001370348"/>
    </source>
</evidence>
<dbReference type="EMBL" id="CP089984">
    <property type="protein sequence ID" value="WXB17496.1"/>
    <property type="molecule type" value="Genomic_DNA"/>
</dbReference>